<evidence type="ECO:0000313" key="2">
    <source>
        <dbReference type="EMBL" id="CBY22293.1"/>
    </source>
</evidence>
<keyword evidence="1" id="KW-1133">Transmembrane helix</keyword>
<sequence length="184" mass="21017">MKLASIFFPAMAQAMIGQMEGQLQCFTCGQTDFFSFESYDSFEDNSNRACQTEITQKHLKPCPNASDICKTRITRSIVINGMETVTSIDAIERSCASKEETPENFQEEMHYMETFLENDDMSKQTEVTEVFCTRDACNFHEAETYYKPSQIERELFLPRIDEIESGAAIAVFTSTLFFAIAFLM</sequence>
<dbReference type="Proteomes" id="UP000001307">
    <property type="component" value="Unassembled WGS sequence"/>
</dbReference>
<keyword evidence="1" id="KW-0472">Membrane</keyword>
<evidence type="ECO:0000313" key="3">
    <source>
        <dbReference type="EMBL" id="CBY36186.1"/>
    </source>
</evidence>
<accession>E4WY49</accession>
<proteinExistence type="predicted"/>
<protein>
    <submittedName>
        <fullName evidence="2">Uncharacterized protein</fullName>
    </submittedName>
</protein>
<dbReference type="InParanoid" id="E4WY49"/>
<dbReference type="EMBL" id="FN653018">
    <property type="protein sequence ID" value="CBY22293.1"/>
    <property type="molecule type" value="Genomic_DNA"/>
</dbReference>
<dbReference type="OrthoDB" id="10377399at2759"/>
<keyword evidence="1" id="KW-0812">Transmembrane</keyword>
<evidence type="ECO:0000313" key="4">
    <source>
        <dbReference type="Proteomes" id="UP000001307"/>
    </source>
</evidence>
<name>E4WY49_OIKDI</name>
<gene>
    <name evidence="2" type="ORF">GSOID_T00011850001</name>
    <name evidence="3" type="ORF">GSOID_T00028671001</name>
</gene>
<dbReference type="Proteomes" id="UP000011014">
    <property type="component" value="Unassembled WGS sequence"/>
</dbReference>
<feature type="transmembrane region" description="Helical" evidence="1">
    <location>
        <begin position="165"/>
        <end position="183"/>
    </location>
</feature>
<keyword evidence="4" id="KW-1185">Reference proteome</keyword>
<dbReference type="EMBL" id="FN654735">
    <property type="protein sequence ID" value="CBY36186.1"/>
    <property type="molecule type" value="Genomic_DNA"/>
</dbReference>
<organism evidence="2">
    <name type="scientific">Oikopleura dioica</name>
    <name type="common">Tunicate</name>
    <dbReference type="NCBI Taxonomy" id="34765"/>
    <lineage>
        <taxon>Eukaryota</taxon>
        <taxon>Metazoa</taxon>
        <taxon>Chordata</taxon>
        <taxon>Tunicata</taxon>
        <taxon>Appendicularia</taxon>
        <taxon>Copelata</taxon>
        <taxon>Oikopleuridae</taxon>
        <taxon>Oikopleura</taxon>
    </lineage>
</organism>
<reference evidence="2" key="1">
    <citation type="journal article" date="2010" name="Science">
        <title>Plasticity of animal genome architecture unmasked by rapid evolution of a pelagic tunicate.</title>
        <authorList>
            <person name="Denoeud F."/>
            <person name="Henriet S."/>
            <person name="Mungpakdee S."/>
            <person name="Aury J.M."/>
            <person name="Da Silva C."/>
            <person name="Brinkmann H."/>
            <person name="Mikhaleva J."/>
            <person name="Olsen L.C."/>
            <person name="Jubin C."/>
            <person name="Canestro C."/>
            <person name="Bouquet J.M."/>
            <person name="Danks G."/>
            <person name="Poulain J."/>
            <person name="Campsteijn C."/>
            <person name="Adamski M."/>
            <person name="Cross I."/>
            <person name="Yadetie F."/>
            <person name="Muffato M."/>
            <person name="Louis A."/>
            <person name="Butcher S."/>
            <person name="Tsagkogeorga G."/>
            <person name="Konrad A."/>
            <person name="Singh S."/>
            <person name="Jensen M.F."/>
            <person name="Cong E.H."/>
            <person name="Eikeseth-Otteraa H."/>
            <person name="Noel B."/>
            <person name="Anthouard V."/>
            <person name="Porcel B.M."/>
            <person name="Kachouri-Lafond R."/>
            <person name="Nishino A."/>
            <person name="Ugolini M."/>
            <person name="Chourrout P."/>
            <person name="Nishida H."/>
            <person name="Aasland R."/>
            <person name="Huzurbazar S."/>
            <person name="Westhof E."/>
            <person name="Delsuc F."/>
            <person name="Lehrach H."/>
            <person name="Reinhardt R."/>
            <person name="Weissenbach J."/>
            <person name="Roy S.W."/>
            <person name="Artiguenave F."/>
            <person name="Postlethwait J.H."/>
            <person name="Manak J.R."/>
            <person name="Thompson E.M."/>
            <person name="Jaillon O."/>
            <person name="Du Pasquier L."/>
            <person name="Boudinot P."/>
            <person name="Liberles D.A."/>
            <person name="Volff J.N."/>
            <person name="Philippe H."/>
            <person name="Lenhard B."/>
            <person name="Roest Crollius H."/>
            <person name="Wincker P."/>
            <person name="Chourrout D."/>
        </authorList>
    </citation>
    <scope>NUCLEOTIDE SEQUENCE [LARGE SCALE GENOMIC DNA]</scope>
</reference>
<dbReference type="AlphaFoldDB" id="E4WY49"/>
<evidence type="ECO:0000256" key="1">
    <source>
        <dbReference type="SAM" id="Phobius"/>
    </source>
</evidence>